<keyword evidence="2" id="KW-0805">Transcription regulation</keyword>
<dbReference type="EMBL" id="KZ501974">
    <property type="protein sequence ID" value="PKU85731.1"/>
    <property type="molecule type" value="Genomic_DNA"/>
</dbReference>
<evidence type="ECO:0000313" key="6">
    <source>
        <dbReference type="Proteomes" id="UP000233837"/>
    </source>
</evidence>
<accession>A0A2I0XCU5</accession>
<dbReference type="AlphaFoldDB" id="A0A2I0XCU5"/>
<organism evidence="5 6">
    <name type="scientific">Dendrobium catenatum</name>
    <dbReference type="NCBI Taxonomy" id="906689"/>
    <lineage>
        <taxon>Eukaryota</taxon>
        <taxon>Viridiplantae</taxon>
        <taxon>Streptophyta</taxon>
        <taxon>Embryophyta</taxon>
        <taxon>Tracheophyta</taxon>
        <taxon>Spermatophyta</taxon>
        <taxon>Magnoliopsida</taxon>
        <taxon>Liliopsida</taxon>
        <taxon>Asparagales</taxon>
        <taxon>Orchidaceae</taxon>
        <taxon>Epidendroideae</taxon>
        <taxon>Malaxideae</taxon>
        <taxon>Dendrobiinae</taxon>
        <taxon>Dendrobium</taxon>
    </lineage>
</organism>
<evidence type="ECO:0000256" key="1">
    <source>
        <dbReference type="ARBA" id="ARBA00022491"/>
    </source>
</evidence>
<reference evidence="5 6" key="1">
    <citation type="journal article" date="2016" name="Sci. Rep.">
        <title>The Dendrobium catenatum Lindl. genome sequence provides insights into polysaccharide synthase, floral development and adaptive evolution.</title>
        <authorList>
            <person name="Zhang G.Q."/>
            <person name="Xu Q."/>
            <person name="Bian C."/>
            <person name="Tsai W.C."/>
            <person name="Yeh C.M."/>
            <person name="Liu K.W."/>
            <person name="Yoshida K."/>
            <person name="Zhang L.S."/>
            <person name="Chang S.B."/>
            <person name="Chen F."/>
            <person name="Shi Y."/>
            <person name="Su Y.Y."/>
            <person name="Zhang Y.Q."/>
            <person name="Chen L.J."/>
            <person name="Yin Y."/>
            <person name="Lin M."/>
            <person name="Huang H."/>
            <person name="Deng H."/>
            <person name="Wang Z.W."/>
            <person name="Zhu S.L."/>
            <person name="Zhao X."/>
            <person name="Deng C."/>
            <person name="Niu S.C."/>
            <person name="Huang J."/>
            <person name="Wang M."/>
            <person name="Liu G.H."/>
            <person name="Yang H.J."/>
            <person name="Xiao X.J."/>
            <person name="Hsiao Y.Y."/>
            <person name="Wu W.L."/>
            <person name="Chen Y.Y."/>
            <person name="Mitsuda N."/>
            <person name="Ohme-Takagi M."/>
            <person name="Luo Y.B."/>
            <person name="Van de Peer Y."/>
            <person name="Liu Z.J."/>
        </authorList>
    </citation>
    <scope>NUCLEOTIDE SEQUENCE [LARGE SCALE GENOMIC DNA]</scope>
    <source>
        <tissue evidence="5">The whole plant</tissue>
    </source>
</reference>
<dbReference type="STRING" id="906689.A0A2I0XCU5"/>
<evidence type="ECO:0008006" key="7">
    <source>
        <dbReference type="Google" id="ProtNLM"/>
    </source>
</evidence>
<evidence type="ECO:0000256" key="3">
    <source>
        <dbReference type="ARBA" id="ARBA00023163"/>
    </source>
</evidence>
<evidence type="ECO:0000256" key="2">
    <source>
        <dbReference type="ARBA" id="ARBA00023015"/>
    </source>
</evidence>
<reference evidence="5 6" key="2">
    <citation type="journal article" date="2017" name="Nature">
        <title>The Apostasia genome and the evolution of orchids.</title>
        <authorList>
            <person name="Zhang G.Q."/>
            <person name="Liu K.W."/>
            <person name="Li Z."/>
            <person name="Lohaus R."/>
            <person name="Hsiao Y.Y."/>
            <person name="Niu S.C."/>
            <person name="Wang J.Y."/>
            <person name="Lin Y.C."/>
            <person name="Xu Q."/>
            <person name="Chen L.J."/>
            <person name="Yoshida K."/>
            <person name="Fujiwara S."/>
            <person name="Wang Z.W."/>
            <person name="Zhang Y.Q."/>
            <person name="Mitsuda N."/>
            <person name="Wang M."/>
            <person name="Liu G.H."/>
            <person name="Pecoraro L."/>
            <person name="Huang H.X."/>
            <person name="Xiao X.J."/>
            <person name="Lin M."/>
            <person name="Wu X.Y."/>
            <person name="Wu W.L."/>
            <person name="Chen Y.Y."/>
            <person name="Chang S.B."/>
            <person name="Sakamoto S."/>
            <person name="Ohme-Takagi M."/>
            <person name="Yagi M."/>
            <person name="Zeng S.J."/>
            <person name="Shen C.Y."/>
            <person name="Yeh C.M."/>
            <person name="Luo Y.B."/>
            <person name="Tsai W.C."/>
            <person name="Van de Peer Y."/>
            <person name="Liu Z.J."/>
        </authorList>
    </citation>
    <scope>NUCLEOTIDE SEQUENCE [LARGE SCALE GENOMIC DNA]</scope>
    <source>
        <tissue evidence="5">The whole plant</tissue>
    </source>
</reference>
<evidence type="ECO:0000256" key="4">
    <source>
        <dbReference type="SAM" id="MobiDB-lite"/>
    </source>
</evidence>
<feature type="compositionally biased region" description="Low complexity" evidence="4">
    <location>
        <begin position="1"/>
        <end position="28"/>
    </location>
</feature>
<dbReference type="PANTHER" id="PTHR33388">
    <property type="entry name" value="OS01G0212500 PROTEIN"/>
    <property type="match status" value="1"/>
</dbReference>
<dbReference type="InterPro" id="IPR040356">
    <property type="entry name" value="SPEAR"/>
</dbReference>
<dbReference type="Proteomes" id="UP000233837">
    <property type="component" value="Unassembled WGS sequence"/>
</dbReference>
<proteinExistence type="predicted"/>
<name>A0A2I0XCU5_9ASPA</name>
<dbReference type="GO" id="GO:0003700">
    <property type="term" value="F:DNA-binding transcription factor activity"/>
    <property type="evidence" value="ECO:0007669"/>
    <property type="project" value="InterPro"/>
</dbReference>
<gene>
    <name evidence="5" type="ORF">MA16_Dca018586</name>
</gene>
<sequence>MAPALGLFSSSNSGNSRELEDGPAAAGEAKPKGRRGARPPAPKKPPQRGLGVAQLERLRLQERWKMMTDTMEPTVSLPIYDLPAISRFGGTWVEAHSMPPKAAASQTQAFPALVYLPRCRSGIQIPGGGYGTFPANRPAMHEQYALDRFQFAAGNPALEPPSNQTSPLCFSNQCEFCVRVRTLAIFSSYPKKRLFGGNSGLSNDGDFLEMNLASSVITDEANISGEYRSPRPFKSARETELKEFDFFPRSLAFSADEESEFAGASSGAGDGCSPSFIDLSLTL</sequence>
<protein>
    <recommendedName>
        <fullName evidence="7">Protein SPOROCYTELESS</fullName>
    </recommendedName>
</protein>
<keyword evidence="1" id="KW-0678">Repressor</keyword>
<dbReference type="PANTHER" id="PTHR33388:SF2">
    <property type="entry name" value="PROTEIN SPOROCYTELESS"/>
    <property type="match status" value="1"/>
</dbReference>
<feature type="region of interest" description="Disordered" evidence="4">
    <location>
        <begin position="1"/>
        <end position="51"/>
    </location>
</feature>
<keyword evidence="6" id="KW-1185">Reference proteome</keyword>
<keyword evidence="3" id="KW-0804">Transcription</keyword>
<evidence type="ECO:0000313" key="5">
    <source>
        <dbReference type="EMBL" id="PKU85731.1"/>
    </source>
</evidence>